<dbReference type="InterPro" id="IPR008538">
    <property type="entry name" value="Uma2"/>
</dbReference>
<name>A0A2S9PVC9_9ACTN</name>
<keyword evidence="2" id="KW-0255">Endonuclease</keyword>
<dbReference type="RefSeq" id="WP_105869460.1">
    <property type="nucleotide sequence ID" value="NZ_PVLV01000212.1"/>
</dbReference>
<dbReference type="EMBL" id="PVLV01000212">
    <property type="protein sequence ID" value="PRH78365.1"/>
    <property type="molecule type" value="Genomic_DNA"/>
</dbReference>
<dbReference type="PANTHER" id="PTHR35400:SF3">
    <property type="entry name" value="SLL1072 PROTEIN"/>
    <property type="match status" value="1"/>
</dbReference>
<dbReference type="Proteomes" id="UP000239322">
    <property type="component" value="Unassembled WGS sequence"/>
</dbReference>
<evidence type="ECO:0000313" key="3">
    <source>
        <dbReference type="Proteomes" id="UP000239322"/>
    </source>
</evidence>
<reference evidence="2 3" key="1">
    <citation type="submission" date="2018-03" db="EMBL/GenBank/DDBJ databases">
        <title>Novel Streptomyces sp. from soil.</title>
        <authorList>
            <person name="Tan G.Y.A."/>
            <person name="Lee Z.Y."/>
        </authorList>
    </citation>
    <scope>NUCLEOTIDE SEQUENCE [LARGE SCALE GENOMIC DNA]</scope>
    <source>
        <strain evidence="2 3">ST5x</strain>
    </source>
</reference>
<organism evidence="2 3">
    <name type="scientific">Streptomyces solincola</name>
    <dbReference type="NCBI Taxonomy" id="2100817"/>
    <lineage>
        <taxon>Bacteria</taxon>
        <taxon>Bacillati</taxon>
        <taxon>Actinomycetota</taxon>
        <taxon>Actinomycetes</taxon>
        <taxon>Kitasatosporales</taxon>
        <taxon>Streptomycetaceae</taxon>
        <taxon>Streptomyces</taxon>
    </lineage>
</organism>
<keyword evidence="2" id="KW-0540">Nuclease</keyword>
<dbReference type="AlphaFoldDB" id="A0A2S9PVC9"/>
<dbReference type="CDD" id="cd06260">
    <property type="entry name" value="DUF820-like"/>
    <property type="match status" value="1"/>
</dbReference>
<gene>
    <name evidence="2" type="ORF">C6N75_15295</name>
</gene>
<dbReference type="InterPro" id="IPR011335">
    <property type="entry name" value="Restrct_endonuc-II-like"/>
</dbReference>
<dbReference type="SUPFAM" id="SSF52980">
    <property type="entry name" value="Restriction endonuclease-like"/>
    <property type="match status" value="1"/>
</dbReference>
<dbReference type="InterPro" id="IPR012296">
    <property type="entry name" value="Nuclease_put_TT1808"/>
</dbReference>
<dbReference type="OrthoDB" id="4537149at2"/>
<dbReference type="GO" id="GO:0004519">
    <property type="term" value="F:endonuclease activity"/>
    <property type="evidence" value="ECO:0007669"/>
    <property type="project" value="UniProtKB-KW"/>
</dbReference>
<evidence type="ECO:0000259" key="1">
    <source>
        <dbReference type="Pfam" id="PF05685"/>
    </source>
</evidence>
<keyword evidence="3" id="KW-1185">Reference proteome</keyword>
<sequence length="205" mass="22545">MTAVPVGHDPAPEPPQTWAYMLNAWHELDVPEGWRAEIDEGQIVLVPPPHRHHNAIAELVQHRLYRGLPEELGIYQTLGLHIAPLDKLYVPDLVIVPRETVLAGDPDRSEPVDAALAELIVEVTSPHNAADDRTRKYRAYALSLVPLYLLIDRYDRRGPTVTLFSAPQDGVFKHSQPVPFGTPLALPAPFGVTLDTGAFPGAGAR</sequence>
<proteinExistence type="predicted"/>
<keyword evidence="2" id="KW-0378">Hydrolase</keyword>
<protein>
    <submittedName>
        <fullName evidence="2">Restriction endonuclease</fullName>
    </submittedName>
</protein>
<accession>A0A2S9PVC9</accession>
<comment type="caution">
    <text evidence="2">The sequence shown here is derived from an EMBL/GenBank/DDBJ whole genome shotgun (WGS) entry which is preliminary data.</text>
</comment>
<dbReference type="Pfam" id="PF05685">
    <property type="entry name" value="Uma2"/>
    <property type="match status" value="1"/>
</dbReference>
<dbReference type="PANTHER" id="PTHR35400">
    <property type="entry name" value="SLR1083 PROTEIN"/>
    <property type="match status" value="1"/>
</dbReference>
<feature type="domain" description="Putative restriction endonuclease" evidence="1">
    <location>
        <begin position="26"/>
        <end position="195"/>
    </location>
</feature>
<evidence type="ECO:0000313" key="2">
    <source>
        <dbReference type="EMBL" id="PRH78365.1"/>
    </source>
</evidence>
<dbReference type="Gene3D" id="3.90.1570.10">
    <property type="entry name" value="tt1808, chain A"/>
    <property type="match status" value="1"/>
</dbReference>